<dbReference type="PANTHER" id="PTHR34599:SF1">
    <property type="entry name" value="PHOSPHATIDIC ACID PHOSPHATASE TYPE 2_HALOPEROXIDASE DOMAIN-CONTAINING PROTEIN"/>
    <property type="match status" value="1"/>
</dbReference>
<name>A0A8B2NXP4_9HYPH</name>
<sequence>MKPQPDEAARASAAAIRRDNAKAITAGRPRVDTKPNGEINRYGTPLTNYHKGLPHDAYGVVDLHAFKAFVTALNREGVAPGTNAEFDVPLGPVDAGGAWPGHRNSSTAVHRFYSVVADGRAPQVRNWESPLAGHVFDLEGPDAGSVGMAPAPRLPFSELCAEMAELYAMALLRDVPFASFTDPDATAPTYDANGNATPQNPSSVTVGAVQQALAGLSWLDPEQTPYSSDGTKTLNEHEERRRNARFKNGQFTPHELFRGSTHGAKEGPYLSQFMLMGSASLRGDQTPPEVASLGADPGQDAPVPSKRTVSARDPRTTAPLTLQPGVEAPVAAEDAGAFRAGRGGPPAPATSAGLGFVTYGAQSIHQRISAQRPGRDYMTDWPLWLDVQNGADTRENQTFFADAKARFIHTPRALATYVHFDALYQAYFVACLLMLDGKVPFDHGFPSGPYHATRGSFATFGGPHILSLMTEVATRGLKAVRRQKFQHHLRGRPEQLAAMLTLAASGHADAAFGAHAEETKHLKQMVSELQPLLTLVAQHNAAQNAQPTFPRRATEAEANGDGGLDHWAGFEIAADKNYLLPMAFPEGSPMHASYGAGHATVAGACITILKAFFEMSSYAIDGEKHLASPLADPTVVAAKASAEGLFEGRTFASVYPHLGGKLFQPPRSDDPAAHVMLAPEVDDPGVTLQGELDKLAANISIGRNMAGVHYYTDYYDSLRLGERIAVGILQEHMSTYSDPLTMRLPTFDDDCMVISGDGKGGGSVHLIENGALVPSDAWWTRHVPA</sequence>
<comment type="caution">
    <text evidence="2">The sequence shown here is derived from an EMBL/GenBank/DDBJ whole genome shotgun (WGS) entry which is preliminary data.</text>
</comment>
<dbReference type="GO" id="GO:0004601">
    <property type="term" value="F:peroxidase activity"/>
    <property type="evidence" value="ECO:0007669"/>
    <property type="project" value="InterPro"/>
</dbReference>
<dbReference type="AlphaFoldDB" id="A0A8B2NXP4"/>
<dbReference type="InterPro" id="IPR036938">
    <property type="entry name" value="PAP2/HPO_sf"/>
</dbReference>
<dbReference type="Gene3D" id="1.10.606.10">
    <property type="entry name" value="Vanadium-containing Chloroperoxidase, domain 2"/>
    <property type="match status" value="1"/>
</dbReference>
<dbReference type="EMBL" id="QHHQ01000002">
    <property type="protein sequence ID" value="RAI02314.1"/>
    <property type="molecule type" value="Genomic_DNA"/>
</dbReference>
<feature type="region of interest" description="Disordered" evidence="1">
    <location>
        <begin position="1"/>
        <end position="39"/>
    </location>
</feature>
<keyword evidence="3" id="KW-1185">Reference proteome</keyword>
<dbReference type="InterPro" id="IPR016119">
    <property type="entry name" value="Br/Cl_peroxidase_C"/>
</dbReference>
<protein>
    <recommendedName>
        <fullName evidence="4">PAP2 superfamily protein</fullName>
    </recommendedName>
</protein>
<evidence type="ECO:0000256" key="1">
    <source>
        <dbReference type="SAM" id="MobiDB-lite"/>
    </source>
</evidence>
<evidence type="ECO:0000313" key="2">
    <source>
        <dbReference type="EMBL" id="RAI02314.1"/>
    </source>
</evidence>
<evidence type="ECO:0000313" key="3">
    <source>
        <dbReference type="Proteomes" id="UP000249590"/>
    </source>
</evidence>
<gene>
    <name evidence="2" type="ORF">DLJ53_13190</name>
</gene>
<feature type="region of interest" description="Disordered" evidence="1">
    <location>
        <begin position="281"/>
        <end position="321"/>
    </location>
</feature>
<reference evidence="2 3" key="1">
    <citation type="submission" date="2018-05" db="EMBL/GenBank/DDBJ databases">
        <title>Acuticoccus sediminis sp. nov., isolated from deep-sea sediment of Indian Ocean.</title>
        <authorList>
            <person name="Liu X."/>
            <person name="Lai Q."/>
            <person name="Du Y."/>
            <person name="Sun F."/>
            <person name="Zhang X."/>
            <person name="Wang S."/>
            <person name="Shao Z."/>
        </authorList>
    </citation>
    <scope>NUCLEOTIDE SEQUENCE [LARGE SCALE GENOMIC DNA]</scope>
    <source>
        <strain evidence="2 3">PTG4-2</strain>
    </source>
</reference>
<dbReference type="InterPro" id="IPR052559">
    <property type="entry name" value="V-haloperoxidase"/>
</dbReference>
<evidence type="ECO:0008006" key="4">
    <source>
        <dbReference type="Google" id="ProtNLM"/>
    </source>
</evidence>
<dbReference type="SUPFAM" id="SSF48317">
    <property type="entry name" value="Acid phosphatase/Vanadium-dependent haloperoxidase"/>
    <property type="match status" value="2"/>
</dbReference>
<dbReference type="PANTHER" id="PTHR34599">
    <property type="entry name" value="PEROXIDASE-RELATED"/>
    <property type="match status" value="1"/>
</dbReference>
<dbReference type="Proteomes" id="UP000249590">
    <property type="component" value="Unassembled WGS sequence"/>
</dbReference>
<proteinExistence type="predicted"/>
<accession>A0A8B2NXP4</accession>
<organism evidence="2 3">
    <name type="scientific">Acuticoccus sediminis</name>
    <dbReference type="NCBI Taxonomy" id="2184697"/>
    <lineage>
        <taxon>Bacteria</taxon>
        <taxon>Pseudomonadati</taxon>
        <taxon>Pseudomonadota</taxon>
        <taxon>Alphaproteobacteria</taxon>
        <taxon>Hyphomicrobiales</taxon>
        <taxon>Amorphaceae</taxon>
        <taxon>Acuticoccus</taxon>
    </lineage>
</organism>